<dbReference type="InterPro" id="IPR036388">
    <property type="entry name" value="WH-like_DNA-bd_sf"/>
</dbReference>
<dbReference type="InterPro" id="IPR027417">
    <property type="entry name" value="P-loop_NTPase"/>
</dbReference>
<dbReference type="SMART" id="SM00421">
    <property type="entry name" value="HTH_LUXR"/>
    <property type="match status" value="1"/>
</dbReference>
<sequence>MPSYRPGRSPMTPVHAEPSDPASTFVGRDADLAALSDALERARGGETAVMLIGGEAGVGKTRLCEEFGARAAGDGVQLLTGQCLELGEEGLPFAPFAAVLREVLRRGGTPLFAGHEREFGVLLPELGHPGESEASRGYLFDLVAGLFARLAAERPLVLLIEDLHWADRSTRDLIAFLIRSARAARVLLICTYRSDELHRGHPLRSYLAELDRVRGVERRELDRLDRDATARILTHLFGAEPTARAVDDIHGRAQGNPFFIEELAATGDPAGCAVIPETLRDLLLARVDRLPDAAQRLLRIASAGGTQVGHDLLVEAAELPTEQLEVALRAAIAAQLMVADPDGGYEFRHALVREAVHDDLLPGERARLHARYAAIIEAEASLVGSSRAPAEIAHHWFVAHDHPRALVTAYAAANAACKRYAYAEQSRLLERMLDLWEQVPDAPARLGMTHLDLLEEALGAVVAAGDYHRGVSLTRAALAEADQDAEPLRAARLLERRSHLLRTLGKGDGGEELERALELAMRCPPSVARVHLLADISGHLTKTKRERGLATAALVRAAAEDTTDPSAQVAATLALARIACRIDTVDAGIAEQRRAITMARAAGDLANLVKAILNYSDALFEIGDWAASARTAEEGMAEAKRAGISRSVGLYLISNTAEALIALGRWDEADARCADTARLDPVGNLGAHWSTLRAQLWLARGLPGADDAVAKALAFLGRPYLEDQLRLPLLELSVTAPRVRGDAGASLAAAHLAAADPRLGDYPRYDWPLAAAIAAAARDAADAGLAARVVSLTAGWPATYPPQQAYAAELRALLTGLAPVASRSPGTGVAFSPLASAGLPPHGFPGEPTGPAAKPGADPAAKPDGPADADPAAAPAAWRVAVAAWRRDGRPYNLGCALVNLAEAAAAAGEREAAGAALEEAAALAGALGATPLSVAAGTLARRLGLRGTVAGLSTAIAAPGVASLTDREREVLRLVAAGLSNARIAAELYISPKTASVHVSRIIAKLEVANRVEAAAVAHRLGLLDRPGAAAG</sequence>
<dbReference type="Pfam" id="PF13191">
    <property type="entry name" value="AAA_16"/>
    <property type="match status" value="1"/>
</dbReference>
<keyword evidence="6" id="KW-1185">Reference proteome</keyword>
<feature type="region of interest" description="Disordered" evidence="3">
    <location>
        <begin position="839"/>
        <end position="872"/>
    </location>
</feature>
<dbReference type="AlphaFoldDB" id="A0AAE3VZ54"/>
<reference evidence="5 6" key="1">
    <citation type="submission" date="2023-07" db="EMBL/GenBank/DDBJ databases">
        <title>Sequencing the genomes of 1000 actinobacteria strains.</title>
        <authorList>
            <person name="Klenk H.-P."/>
        </authorList>
    </citation>
    <scope>NUCLEOTIDE SEQUENCE [LARGE SCALE GENOMIC DNA]</scope>
    <source>
        <strain evidence="5 6">DSM 44709</strain>
    </source>
</reference>
<feature type="domain" description="HTH luxR-type" evidence="4">
    <location>
        <begin position="958"/>
        <end position="1023"/>
    </location>
</feature>
<dbReference type="InterPro" id="IPR016032">
    <property type="entry name" value="Sig_transdc_resp-reg_C-effctor"/>
</dbReference>
<evidence type="ECO:0000256" key="2">
    <source>
        <dbReference type="ARBA" id="ARBA00022840"/>
    </source>
</evidence>
<dbReference type="SUPFAM" id="SSF52540">
    <property type="entry name" value="P-loop containing nucleoside triphosphate hydrolases"/>
    <property type="match status" value="1"/>
</dbReference>
<feature type="region of interest" description="Disordered" evidence="3">
    <location>
        <begin position="1"/>
        <end position="23"/>
    </location>
</feature>
<dbReference type="EMBL" id="JAUSUZ010000001">
    <property type="protein sequence ID" value="MDQ0365992.1"/>
    <property type="molecule type" value="Genomic_DNA"/>
</dbReference>
<dbReference type="Proteomes" id="UP001240236">
    <property type="component" value="Unassembled WGS sequence"/>
</dbReference>
<evidence type="ECO:0000313" key="6">
    <source>
        <dbReference type="Proteomes" id="UP001240236"/>
    </source>
</evidence>
<accession>A0AAE3VZ54</accession>
<dbReference type="Gene3D" id="1.10.10.10">
    <property type="entry name" value="Winged helix-like DNA-binding domain superfamily/Winged helix DNA-binding domain"/>
    <property type="match status" value="1"/>
</dbReference>
<dbReference type="InterPro" id="IPR041664">
    <property type="entry name" value="AAA_16"/>
</dbReference>
<keyword evidence="1" id="KW-0547">Nucleotide-binding</keyword>
<dbReference type="GO" id="GO:0003677">
    <property type="term" value="F:DNA binding"/>
    <property type="evidence" value="ECO:0007669"/>
    <property type="project" value="UniProtKB-KW"/>
</dbReference>
<dbReference type="PROSITE" id="PS50043">
    <property type="entry name" value="HTH_LUXR_2"/>
    <property type="match status" value="1"/>
</dbReference>
<evidence type="ECO:0000256" key="3">
    <source>
        <dbReference type="SAM" id="MobiDB-lite"/>
    </source>
</evidence>
<dbReference type="InterPro" id="IPR000792">
    <property type="entry name" value="Tscrpt_reg_LuxR_C"/>
</dbReference>
<dbReference type="PRINTS" id="PR00038">
    <property type="entry name" value="HTHLUXR"/>
</dbReference>
<dbReference type="PANTHER" id="PTHR16305:SF35">
    <property type="entry name" value="TRANSCRIPTIONAL ACTIVATOR DOMAIN"/>
    <property type="match status" value="1"/>
</dbReference>
<dbReference type="GO" id="GO:0005737">
    <property type="term" value="C:cytoplasm"/>
    <property type="evidence" value="ECO:0007669"/>
    <property type="project" value="TreeGrafter"/>
</dbReference>
<dbReference type="CDD" id="cd06170">
    <property type="entry name" value="LuxR_C_like"/>
    <property type="match status" value="1"/>
</dbReference>
<dbReference type="Pfam" id="PF00196">
    <property type="entry name" value="GerE"/>
    <property type="match status" value="1"/>
</dbReference>
<gene>
    <name evidence="5" type="ORF">J2S42_002661</name>
</gene>
<dbReference type="GO" id="GO:0005524">
    <property type="term" value="F:ATP binding"/>
    <property type="evidence" value="ECO:0007669"/>
    <property type="project" value="UniProtKB-KW"/>
</dbReference>
<dbReference type="Gene3D" id="3.40.50.300">
    <property type="entry name" value="P-loop containing nucleotide triphosphate hydrolases"/>
    <property type="match status" value="1"/>
</dbReference>
<dbReference type="GO" id="GO:0004016">
    <property type="term" value="F:adenylate cyclase activity"/>
    <property type="evidence" value="ECO:0007669"/>
    <property type="project" value="TreeGrafter"/>
</dbReference>
<dbReference type="SUPFAM" id="SSF46894">
    <property type="entry name" value="C-terminal effector domain of the bipartite response regulators"/>
    <property type="match status" value="1"/>
</dbReference>
<dbReference type="PANTHER" id="PTHR16305">
    <property type="entry name" value="TESTICULAR SOLUBLE ADENYLYL CYCLASE"/>
    <property type="match status" value="1"/>
</dbReference>
<evidence type="ECO:0000256" key="1">
    <source>
        <dbReference type="ARBA" id="ARBA00022741"/>
    </source>
</evidence>
<evidence type="ECO:0000313" key="5">
    <source>
        <dbReference type="EMBL" id="MDQ0365992.1"/>
    </source>
</evidence>
<dbReference type="GO" id="GO:0006355">
    <property type="term" value="P:regulation of DNA-templated transcription"/>
    <property type="evidence" value="ECO:0007669"/>
    <property type="project" value="InterPro"/>
</dbReference>
<organism evidence="5 6">
    <name type="scientific">Catenuloplanes indicus</name>
    <dbReference type="NCBI Taxonomy" id="137267"/>
    <lineage>
        <taxon>Bacteria</taxon>
        <taxon>Bacillati</taxon>
        <taxon>Actinomycetota</taxon>
        <taxon>Actinomycetes</taxon>
        <taxon>Micromonosporales</taxon>
        <taxon>Micromonosporaceae</taxon>
        <taxon>Catenuloplanes</taxon>
    </lineage>
</organism>
<evidence type="ECO:0000259" key="4">
    <source>
        <dbReference type="PROSITE" id="PS50043"/>
    </source>
</evidence>
<feature type="compositionally biased region" description="Low complexity" evidence="3">
    <location>
        <begin position="850"/>
        <end position="872"/>
    </location>
</feature>
<keyword evidence="2" id="KW-0067">ATP-binding</keyword>
<protein>
    <submittedName>
        <fullName evidence="5">DNA-binding CsgD family transcriptional regulator</fullName>
    </submittedName>
</protein>
<name>A0AAE3VZ54_9ACTN</name>
<comment type="caution">
    <text evidence="5">The sequence shown here is derived from an EMBL/GenBank/DDBJ whole genome shotgun (WGS) entry which is preliminary data.</text>
</comment>
<proteinExistence type="predicted"/>
<keyword evidence="5" id="KW-0238">DNA-binding</keyword>